<sequence length="80" mass="9289">MWVTSFHAFLLKQIRNLWILRWDPEKNLTAEQFLIASMAIETEFLSLQAGFYMVRYSYGGSFISLRKKELVGPILTSLAT</sequence>
<evidence type="ECO:0000313" key="2">
    <source>
        <dbReference type="Proteomes" id="UP001141253"/>
    </source>
</evidence>
<comment type="caution">
    <text evidence="1">The sequence shown here is derived from an EMBL/GenBank/DDBJ whole genome shotgun (WGS) entry which is preliminary data.</text>
</comment>
<name>A0ABQ9BYT2_9ROSI</name>
<dbReference type="EMBL" id="JAPFFI010000006">
    <property type="protein sequence ID" value="KAJ6391336.1"/>
    <property type="molecule type" value="Genomic_DNA"/>
</dbReference>
<reference evidence="1" key="2">
    <citation type="journal article" date="2023" name="Int. J. Mol. Sci.">
        <title>De Novo Assembly and Annotation of 11 Diverse Shrub Willow (Salix) Genomes Reveals Novel Gene Organization in Sex-Linked Regions.</title>
        <authorList>
            <person name="Hyden B."/>
            <person name="Feng K."/>
            <person name="Yates T.B."/>
            <person name="Jawdy S."/>
            <person name="Cereghino C."/>
            <person name="Smart L.B."/>
            <person name="Muchero W."/>
        </authorList>
    </citation>
    <scope>NUCLEOTIDE SEQUENCE</scope>
    <source>
        <tissue evidence="1">Shoot tip</tissue>
    </source>
</reference>
<protein>
    <submittedName>
        <fullName evidence="1">Uncharacterized protein</fullName>
    </submittedName>
</protein>
<dbReference type="Proteomes" id="UP001141253">
    <property type="component" value="Chromosome 2"/>
</dbReference>
<accession>A0ABQ9BYT2</accession>
<proteinExistence type="predicted"/>
<organism evidence="1 2">
    <name type="scientific">Salix suchowensis</name>
    <dbReference type="NCBI Taxonomy" id="1278906"/>
    <lineage>
        <taxon>Eukaryota</taxon>
        <taxon>Viridiplantae</taxon>
        <taxon>Streptophyta</taxon>
        <taxon>Embryophyta</taxon>
        <taxon>Tracheophyta</taxon>
        <taxon>Spermatophyta</taxon>
        <taxon>Magnoliopsida</taxon>
        <taxon>eudicotyledons</taxon>
        <taxon>Gunneridae</taxon>
        <taxon>Pentapetalae</taxon>
        <taxon>rosids</taxon>
        <taxon>fabids</taxon>
        <taxon>Malpighiales</taxon>
        <taxon>Salicaceae</taxon>
        <taxon>Saliceae</taxon>
        <taxon>Salix</taxon>
    </lineage>
</organism>
<reference evidence="1" key="1">
    <citation type="submission" date="2022-10" db="EMBL/GenBank/DDBJ databases">
        <authorList>
            <person name="Hyden B.L."/>
            <person name="Feng K."/>
            <person name="Yates T."/>
            <person name="Jawdy S."/>
            <person name="Smart L.B."/>
            <person name="Muchero W."/>
        </authorList>
    </citation>
    <scope>NUCLEOTIDE SEQUENCE</scope>
    <source>
        <tissue evidence="1">Shoot tip</tissue>
    </source>
</reference>
<gene>
    <name evidence="1" type="ORF">OIU77_025338</name>
</gene>
<evidence type="ECO:0000313" key="1">
    <source>
        <dbReference type="EMBL" id="KAJ6391336.1"/>
    </source>
</evidence>
<keyword evidence="2" id="KW-1185">Reference proteome</keyword>